<accession>A0A2T9IWH8</accession>
<feature type="compositionally biased region" description="Low complexity" evidence="1">
    <location>
        <begin position="206"/>
        <end position="215"/>
    </location>
</feature>
<evidence type="ECO:0000313" key="2">
    <source>
        <dbReference type="EMBL" id="PVM71319.1"/>
    </source>
</evidence>
<evidence type="ECO:0000313" key="3">
    <source>
        <dbReference type="Proteomes" id="UP000244913"/>
    </source>
</evidence>
<evidence type="ECO:0000256" key="1">
    <source>
        <dbReference type="SAM" id="MobiDB-lite"/>
    </source>
</evidence>
<comment type="caution">
    <text evidence="2">The sequence shown here is derived from an EMBL/GenBank/DDBJ whole genome shotgun (WGS) entry which is preliminary data.</text>
</comment>
<gene>
    <name evidence="2" type="ORF">DDF65_24100</name>
</gene>
<dbReference type="Proteomes" id="UP000244913">
    <property type="component" value="Unassembled WGS sequence"/>
</dbReference>
<feature type="compositionally biased region" description="Basic and acidic residues" evidence="1">
    <location>
        <begin position="147"/>
        <end position="158"/>
    </location>
</feature>
<sequence length="389" mass="42336">MSDPPWKDALRRAKAPAPTPARAAPSPAVGLPPGADPAALSPNLARLLAERQALESKMAQLTGQGALGDPRYAVTPLNQRRAELERWGASRDVARAQAGPRPDPHPPALPPALRGTAADALRATAGEGLRATPGEQVRPTPGGLTPDLRRFTPTEIFERPAAAPREAPWERPAASPRQAPWERPAASPRETPWERPAAPPRDAPWERPAAAASREAPWERLAARREAEPLTEPSRRLSSLADAGRGLRDAGRALRDPAERPRAATATDPLDRRLAKARDMVSRGRKAYAAAERALDSARDAIPSDWIERAREKIPGLGRADPYVRETARKLSSYVGEVADFADKADRLREMASDVRELKEADEARDDARRDRALERLKAKRSEESEGDA</sequence>
<dbReference type="EMBL" id="QDKP01000066">
    <property type="protein sequence ID" value="PVM71319.1"/>
    <property type="molecule type" value="Genomic_DNA"/>
</dbReference>
<dbReference type="AlphaFoldDB" id="A0A2T9IWH8"/>
<keyword evidence="3" id="KW-1185">Reference proteome</keyword>
<feature type="compositionally biased region" description="Basic and acidic residues" evidence="1">
    <location>
        <begin position="245"/>
        <end position="262"/>
    </location>
</feature>
<feature type="region of interest" description="Disordered" evidence="1">
    <location>
        <begin position="94"/>
        <end position="270"/>
    </location>
</feature>
<proteinExistence type="predicted"/>
<feature type="region of interest" description="Disordered" evidence="1">
    <location>
        <begin position="1"/>
        <end position="39"/>
    </location>
</feature>
<protein>
    <submittedName>
        <fullName evidence="2">Uncharacterized protein</fullName>
    </submittedName>
</protein>
<reference evidence="2 3" key="1">
    <citation type="submission" date="2018-04" db="EMBL/GenBank/DDBJ databases">
        <title>The genome sequence of Caulobacter sp. 736.</title>
        <authorList>
            <person name="Gao J."/>
            <person name="Sun J."/>
        </authorList>
    </citation>
    <scope>NUCLEOTIDE SEQUENCE [LARGE SCALE GENOMIC DNA]</scope>
    <source>
        <strain evidence="2 3">736</strain>
    </source>
</reference>
<feature type="compositionally biased region" description="Low complexity" evidence="1">
    <location>
        <begin position="159"/>
        <end position="177"/>
    </location>
</feature>
<dbReference type="RefSeq" id="WP_116570019.1">
    <property type="nucleotide sequence ID" value="NZ_QDKP01000066.1"/>
</dbReference>
<feature type="compositionally biased region" description="Basic and acidic residues" evidence="1">
    <location>
        <begin position="216"/>
        <end position="228"/>
    </location>
</feature>
<feature type="compositionally biased region" description="Basic and acidic residues" evidence="1">
    <location>
        <begin position="1"/>
        <end position="11"/>
    </location>
</feature>
<organism evidence="2 3">
    <name type="scientific">Caulobacter radicis</name>
    <dbReference type="NCBI Taxonomy" id="2172650"/>
    <lineage>
        <taxon>Bacteria</taxon>
        <taxon>Pseudomonadati</taxon>
        <taxon>Pseudomonadota</taxon>
        <taxon>Alphaproteobacteria</taxon>
        <taxon>Caulobacterales</taxon>
        <taxon>Caulobacteraceae</taxon>
        <taxon>Caulobacter</taxon>
    </lineage>
</organism>
<name>A0A2T9IWH8_9CAUL</name>